<dbReference type="Gene3D" id="2.40.170.20">
    <property type="entry name" value="TonB-dependent receptor, beta-barrel domain"/>
    <property type="match status" value="1"/>
</dbReference>
<dbReference type="InterPro" id="IPR039426">
    <property type="entry name" value="TonB-dep_rcpt-like"/>
</dbReference>
<accession>A0A380MW47</accession>
<keyword evidence="10 11" id="KW-0998">Cell outer membrane</keyword>
<dbReference type="PANTHER" id="PTHR32552">
    <property type="entry name" value="FERRICHROME IRON RECEPTOR-RELATED"/>
    <property type="match status" value="1"/>
</dbReference>
<keyword evidence="7" id="KW-0406">Ion transport</keyword>
<dbReference type="OrthoDB" id="127311at2"/>
<evidence type="ECO:0000256" key="10">
    <source>
        <dbReference type="ARBA" id="ARBA00023237"/>
    </source>
</evidence>
<keyword evidence="2 11" id="KW-0813">Transport</keyword>
<keyword evidence="6" id="KW-0408">Iron</keyword>
<evidence type="ECO:0000256" key="13">
    <source>
        <dbReference type="SAM" id="SignalP"/>
    </source>
</evidence>
<keyword evidence="16" id="KW-0675">Receptor</keyword>
<dbReference type="GO" id="GO:0009279">
    <property type="term" value="C:cell outer membrane"/>
    <property type="evidence" value="ECO:0007669"/>
    <property type="project" value="UniProtKB-SubCell"/>
</dbReference>
<evidence type="ECO:0000256" key="8">
    <source>
        <dbReference type="ARBA" id="ARBA00023077"/>
    </source>
</evidence>
<sequence length="714" mass="79415">MKITPLSLAISVILPNLAAAQKVENTNSSSVNTIELAPITVNARFISESSFDLPFTTNRISEQTLEQHTDHSLESLMQQTAGVEIHSFGNPQSTVKIRGVGLLSNESGSSDDTAVVIYQNGAPQANNRLSLPIFDMQQVEILKGPQGTLYGRNSSAGVINLMPNLPSAQQEGSIDVKLGTQHFQQAELMFNQPINEQLNARFSAHYQKQAHALDNTQNGGKPLGYPNSRGARLGLSYQPTAQDELLFTAEYNKQAQQFAAITLLDGSTSTDIDDSKLLGDQENSSATLNWTHQWDNFQFSSTTNVLKNNYTTGGPAYDDRVFQVVMGQTFDTNRQMGSTQRNVFQEFRLGSLESAPIFWTIGANYLHSNRDFFFDFVEDETGGQIGGAMYARIDRKYKTRSTGIFGEITYPLTDRFSITGGLRFNWDKLNYSARWEGKTPGSGINTDAQSLTDRYITGRLGLTFDINEQSKVYSMYAHGHKTGSFGEFSTNIASGIQDTPYQAAKTNSYEIGTKWQSEDNRLEASASVFYNKTRNEHLYVLIDPMTSWANTTENFDTTSKGAELEASWQINEHFKLGGNIAYTDAKISKVPANTLSAAKAGNRIPDTPRWSASLSADYTTPIYLFNQDADFNAHIDYHFTGKRAEDVGNNFLLKSAHILNTRFGISTNNSEIYIWGKNLLNNRSPIYGYQFAPDVRFGSIREGRAVGVGYRYRF</sequence>
<feature type="signal peptide" evidence="13">
    <location>
        <begin position="1"/>
        <end position="18"/>
    </location>
</feature>
<dbReference type="EMBL" id="UHIA01000004">
    <property type="protein sequence ID" value="SUO96810.1"/>
    <property type="molecule type" value="Genomic_DNA"/>
</dbReference>
<evidence type="ECO:0000313" key="16">
    <source>
        <dbReference type="EMBL" id="SUO96810.1"/>
    </source>
</evidence>
<dbReference type="SUPFAM" id="SSF56935">
    <property type="entry name" value="Porins"/>
    <property type="match status" value="1"/>
</dbReference>
<evidence type="ECO:0000259" key="15">
    <source>
        <dbReference type="Pfam" id="PF07715"/>
    </source>
</evidence>
<dbReference type="InterPro" id="IPR000531">
    <property type="entry name" value="Beta-barrel_TonB"/>
</dbReference>
<name>A0A380MW47_9GAMM</name>
<evidence type="ECO:0000256" key="5">
    <source>
        <dbReference type="ARBA" id="ARBA00022692"/>
    </source>
</evidence>
<protein>
    <submittedName>
        <fullName evidence="16">Colicin I receptor</fullName>
    </submittedName>
</protein>
<feature type="chain" id="PRO_5016863329" evidence="13">
    <location>
        <begin position="19"/>
        <end position="714"/>
    </location>
</feature>
<keyword evidence="9 11" id="KW-0472">Membrane</keyword>
<feature type="domain" description="TonB-dependent receptor plug" evidence="15">
    <location>
        <begin position="52"/>
        <end position="158"/>
    </location>
</feature>
<reference evidence="16 17" key="1">
    <citation type="submission" date="2018-06" db="EMBL/GenBank/DDBJ databases">
        <authorList>
            <consortium name="Pathogen Informatics"/>
            <person name="Doyle S."/>
        </authorList>
    </citation>
    <scope>NUCLEOTIDE SEQUENCE [LARGE SCALE GENOMIC DNA]</scope>
    <source>
        <strain evidence="16 17">NCTC10717</strain>
    </source>
</reference>
<evidence type="ECO:0000256" key="4">
    <source>
        <dbReference type="ARBA" id="ARBA00022496"/>
    </source>
</evidence>
<organism evidence="16 17">
    <name type="scientific">Suttonella indologenes</name>
    <dbReference type="NCBI Taxonomy" id="13276"/>
    <lineage>
        <taxon>Bacteria</taxon>
        <taxon>Pseudomonadati</taxon>
        <taxon>Pseudomonadota</taxon>
        <taxon>Gammaproteobacteria</taxon>
        <taxon>Cardiobacteriales</taxon>
        <taxon>Cardiobacteriaceae</taxon>
        <taxon>Suttonella</taxon>
    </lineage>
</organism>
<keyword evidence="4" id="KW-0410">Iron transport</keyword>
<dbReference type="PROSITE" id="PS52016">
    <property type="entry name" value="TONB_DEPENDENT_REC_3"/>
    <property type="match status" value="1"/>
</dbReference>
<dbReference type="CDD" id="cd01347">
    <property type="entry name" value="ligand_gated_channel"/>
    <property type="match status" value="1"/>
</dbReference>
<keyword evidence="17" id="KW-1185">Reference proteome</keyword>
<keyword evidence="3 11" id="KW-1134">Transmembrane beta strand</keyword>
<dbReference type="Pfam" id="PF00593">
    <property type="entry name" value="TonB_dep_Rec_b-barrel"/>
    <property type="match status" value="1"/>
</dbReference>
<evidence type="ECO:0000256" key="7">
    <source>
        <dbReference type="ARBA" id="ARBA00023065"/>
    </source>
</evidence>
<evidence type="ECO:0000256" key="9">
    <source>
        <dbReference type="ARBA" id="ARBA00023136"/>
    </source>
</evidence>
<feature type="domain" description="TonB-dependent receptor-like beta-barrel" evidence="14">
    <location>
        <begin position="241"/>
        <end position="679"/>
    </location>
</feature>
<dbReference type="RefSeq" id="WP_115218428.1">
    <property type="nucleotide sequence ID" value="NZ_UHIA01000004.1"/>
</dbReference>
<dbReference type="Pfam" id="PF07715">
    <property type="entry name" value="Plug"/>
    <property type="match status" value="1"/>
</dbReference>
<keyword evidence="5 11" id="KW-0812">Transmembrane</keyword>
<dbReference type="PANTHER" id="PTHR32552:SF81">
    <property type="entry name" value="TONB-DEPENDENT OUTER MEMBRANE RECEPTOR"/>
    <property type="match status" value="1"/>
</dbReference>
<dbReference type="InterPro" id="IPR012910">
    <property type="entry name" value="Plug_dom"/>
</dbReference>
<comment type="similarity">
    <text evidence="11 12">Belongs to the TonB-dependent receptor family.</text>
</comment>
<dbReference type="InterPro" id="IPR036942">
    <property type="entry name" value="Beta-barrel_TonB_sf"/>
</dbReference>
<evidence type="ECO:0000256" key="6">
    <source>
        <dbReference type="ARBA" id="ARBA00023004"/>
    </source>
</evidence>
<keyword evidence="8 12" id="KW-0798">TonB box</keyword>
<evidence type="ECO:0000259" key="14">
    <source>
        <dbReference type="Pfam" id="PF00593"/>
    </source>
</evidence>
<dbReference type="Proteomes" id="UP000254575">
    <property type="component" value="Unassembled WGS sequence"/>
</dbReference>
<keyword evidence="13" id="KW-0732">Signal</keyword>
<evidence type="ECO:0000256" key="11">
    <source>
        <dbReference type="PROSITE-ProRule" id="PRU01360"/>
    </source>
</evidence>
<evidence type="ECO:0000256" key="12">
    <source>
        <dbReference type="RuleBase" id="RU003357"/>
    </source>
</evidence>
<evidence type="ECO:0000256" key="3">
    <source>
        <dbReference type="ARBA" id="ARBA00022452"/>
    </source>
</evidence>
<evidence type="ECO:0000256" key="1">
    <source>
        <dbReference type="ARBA" id="ARBA00004571"/>
    </source>
</evidence>
<proteinExistence type="inferred from homology"/>
<evidence type="ECO:0000313" key="17">
    <source>
        <dbReference type="Proteomes" id="UP000254575"/>
    </source>
</evidence>
<dbReference type="GO" id="GO:0006826">
    <property type="term" value="P:iron ion transport"/>
    <property type="evidence" value="ECO:0007669"/>
    <property type="project" value="UniProtKB-KW"/>
</dbReference>
<comment type="subcellular location">
    <subcellularLocation>
        <location evidence="1 11">Cell outer membrane</location>
        <topology evidence="1 11">Multi-pass membrane protein</topology>
    </subcellularLocation>
</comment>
<evidence type="ECO:0000256" key="2">
    <source>
        <dbReference type="ARBA" id="ARBA00022448"/>
    </source>
</evidence>
<dbReference type="AlphaFoldDB" id="A0A380MW47"/>
<gene>
    <name evidence="16" type="primary">cirA</name>
    <name evidence="16" type="ORF">NCTC10717_01186</name>
</gene>